<dbReference type="Pfam" id="PF12417">
    <property type="entry name" value="DUF3669"/>
    <property type="match status" value="1"/>
</dbReference>
<evidence type="ECO:0000313" key="4">
    <source>
        <dbReference type="Proteomes" id="UP001321749"/>
    </source>
</evidence>
<sequence>MKMPNQSLDRMLSLGSQAPTSSSPTAEQHAAAQERNSQTFRKIGAGACGAVFAPDGKSVAFKLAKSDDGSELWNDYKMHDRIIRAFDKYMYMIDDVRVPECYIFSPSTNQEFLDNCTGLAEAAQDVCNLPTHVLVTQRIHPLPSSTRNLLIDKYCAPRIKEEARADAANRDCLVRVYLGSLRGRTSPMFFSLRNFKLHLNQMLELQLDVEALANRMGTALAVMHWAASTDARDVEFVLGSSSAKTKTTRAGGIDLEKVEPLTYTGPPSNRFQDLFCRVIELFVLDFNQVRSITLDDEGVALAVQAWQLNDPYYPKPPGCCETPMQRNIWKTFATSYLEVSHAILSEEVGQEEKVLDLPGKFLLGISDAERNKMESRMGVGVQEGE</sequence>
<dbReference type="AlphaFoldDB" id="A0AAV9HJ85"/>
<keyword evidence="4" id="KW-1185">Reference proteome</keyword>
<feature type="domain" description="DUF3669" evidence="2">
    <location>
        <begin position="281"/>
        <end position="347"/>
    </location>
</feature>
<organism evidence="3 4">
    <name type="scientific">Cladorrhinum samala</name>
    <dbReference type="NCBI Taxonomy" id="585594"/>
    <lineage>
        <taxon>Eukaryota</taxon>
        <taxon>Fungi</taxon>
        <taxon>Dikarya</taxon>
        <taxon>Ascomycota</taxon>
        <taxon>Pezizomycotina</taxon>
        <taxon>Sordariomycetes</taxon>
        <taxon>Sordariomycetidae</taxon>
        <taxon>Sordariales</taxon>
        <taxon>Podosporaceae</taxon>
        <taxon>Cladorrhinum</taxon>
    </lineage>
</organism>
<evidence type="ECO:0000259" key="2">
    <source>
        <dbReference type="Pfam" id="PF12417"/>
    </source>
</evidence>
<gene>
    <name evidence="3" type="ORF">QBC42DRAFT_331195</name>
</gene>
<reference evidence="3" key="2">
    <citation type="submission" date="2023-06" db="EMBL/GenBank/DDBJ databases">
        <authorList>
            <consortium name="Lawrence Berkeley National Laboratory"/>
            <person name="Mondo S.J."/>
            <person name="Hensen N."/>
            <person name="Bonometti L."/>
            <person name="Westerberg I."/>
            <person name="Brannstrom I.O."/>
            <person name="Guillou S."/>
            <person name="Cros-Aarteil S."/>
            <person name="Calhoun S."/>
            <person name="Haridas S."/>
            <person name="Kuo A."/>
            <person name="Pangilinan J."/>
            <person name="Riley R."/>
            <person name="Labutti K."/>
            <person name="Andreopoulos B."/>
            <person name="Lipzen A."/>
            <person name="Chen C."/>
            <person name="Yanf M."/>
            <person name="Daum C."/>
            <person name="Ng V."/>
            <person name="Clum A."/>
            <person name="Steindorff A."/>
            <person name="Ohm R."/>
            <person name="Martin F."/>
            <person name="Silar P."/>
            <person name="Natvig D."/>
            <person name="Lalanne C."/>
            <person name="Gautier V."/>
            <person name="Ament-Velasquez S.L."/>
            <person name="Kruys A."/>
            <person name="Hutchinson M.I."/>
            <person name="Powell A.J."/>
            <person name="Barry K."/>
            <person name="Miller A.N."/>
            <person name="Grigoriev I.V."/>
            <person name="Debuchy R."/>
            <person name="Gladieux P."/>
            <person name="Thoren M.H."/>
            <person name="Johannesson H."/>
        </authorList>
    </citation>
    <scope>NUCLEOTIDE SEQUENCE</scope>
    <source>
        <strain evidence="3">PSN324</strain>
    </source>
</reference>
<feature type="region of interest" description="Disordered" evidence="1">
    <location>
        <begin position="1"/>
        <end position="36"/>
    </location>
</feature>
<evidence type="ECO:0000313" key="3">
    <source>
        <dbReference type="EMBL" id="KAK4460937.1"/>
    </source>
</evidence>
<proteinExistence type="predicted"/>
<dbReference type="EMBL" id="MU865001">
    <property type="protein sequence ID" value="KAK4460937.1"/>
    <property type="molecule type" value="Genomic_DNA"/>
</dbReference>
<name>A0AAV9HJ85_9PEZI</name>
<reference evidence="3" key="1">
    <citation type="journal article" date="2023" name="Mol. Phylogenet. Evol.">
        <title>Genome-scale phylogeny and comparative genomics of the fungal order Sordariales.</title>
        <authorList>
            <person name="Hensen N."/>
            <person name="Bonometti L."/>
            <person name="Westerberg I."/>
            <person name="Brannstrom I.O."/>
            <person name="Guillou S."/>
            <person name="Cros-Aarteil S."/>
            <person name="Calhoun S."/>
            <person name="Haridas S."/>
            <person name="Kuo A."/>
            <person name="Mondo S."/>
            <person name="Pangilinan J."/>
            <person name="Riley R."/>
            <person name="LaButti K."/>
            <person name="Andreopoulos B."/>
            <person name="Lipzen A."/>
            <person name="Chen C."/>
            <person name="Yan M."/>
            <person name="Daum C."/>
            <person name="Ng V."/>
            <person name="Clum A."/>
            <person name="Steindorff A."/>
            <person name="Ohm R.A."/>
            <person name="Martin F."/>
            <person name="Silar P."/>
            <person name="Natvig D.O."/>
            <person name="Lalanne C."/>
            <person name="Gautier V."/>
            <person name="Ament-Velasquez S.L."/>
            <person name="Kruys A."/>
            <person name="Hutchinson M.I."/>
            <person name="Powell A.J."/>
            <person name="Barry K."/>
            <person name="Miller A.N."/>
            <person name="Grigoriev I.V."/>
            <person name="Debuchy R."/>
            <person name="Gladieux P."/>
            <person name="Hiltunen Thoren M."/>
            <person name="Johannesson H."/>
        </authorList>
    </citation>
    <scope>NUCLEOTIDE SEQUENCE</scope>
    <source>
        <strain evidence="3">PSN324</strain>
    </source>
</reference>
<protein>
    <submittedName>
        <fullName evidence="3">Zinc finger protein-domain-containing protein</fullName>
    </submittedName>
</protein>
<dbReference type="Proteomes" id="UP001321749">
    <property type="component" value="Unassembled WGS sequence"/>
</dbReference>
<comment type="caution">
    <text evidence="3">The sequence shown here is derived from an EMBL/GenBank/DDBJ whole genome shotgun (WGS) entry which is preliminary data.</text>
</comment>
<dbReference type="PANTHER" id="PTHR40780:SF2">
    <property type="entry name" value="DUF3669 DOMAIN-CONTAINING PROTEIN"/>
    <property type="match status" value="1"/>
</dbReference>
<accession>A0AAV9HJ85</accession>
<dbReference type="InterPro" id="IPR022137">
    <property type="entry name" value="Znf_prot_DUF3669"/>
</dbReference>
<dbReference type="PANTHER" id="PTHR40780">
    <property type="entry name" value="DUF3669 DOMAIN-CONTAINING PROTEIN"/>
    <property type="match status" value="1"/>
</dbReference>
<evidence type="ECO:0000256" key="1">
    <source>
        <dbReference type="SAM" id="MobiDB-lite"/>
    </source>
</evidence>
<feature type="compositionally biased region" description="Polar residues" evidence="1">
    <location>
        <begin position="1"/>
        <end position="26"/>
    </location>
</feature>